<dbReference type="Pfam" id="PF00063">
    <property type="entry name" value="Myosin_head"/>
    <property type="match status" value="2"/>
</dbReference>
<feature type="coiled-coil region" evidence="13">
    <location>
        <begin position="1439"/>
        <end position="1475"/>
    </location>
</feature>
<reference evidence="19" key="1">
    <citation type="journal article" date="2023" name="G3 (Bethesda)">
        <title>Whole genome assembly and annotation of the endangered Caribbean coral Acropora cervicornis.</title>
        <authorList>
            <person name="Selwyn J.D."/>
            <person name="Vollmer S.V."/>
        </authorList>
    </citation>
    <scope>NUCLEOTIDE SEQUENCE</scope>
    <source>
        <strain evidence="19">K2</strain>
    </source>
</reference>
<feature type="compositionally biased region" description="Polar residues" evidence="14">
    <location>
        <begin position="1241"/>
        <end position="1257"/>
    </location>
</feature>
<evidence type="ECO:0000259" key="15">
    <source>
        <dbReference type="PROSITE" id="PS50002"/>
    </source>
</evidence>
<dbReference type="CDD" id="cd00124">
    <property type="entry name" value="MYSc"/>
    <property type="match status" value="1"/>
</dbReference>
<keyword evidence="7 12" id="KW-0067">ATP-binding</keyword>
<dbReference type="Pfam" id="PF00373">
    <property type="entry name" value="FERM_M"/>
    <property type="match status" value="1"/>
</dbReference>
<keyword evidence="9 12" id="KW-0505">Motor protein</keyword>
<feature type="region of interest" description="Disordered" evidence="14">
    <location>
        <begin position="1238"/>
        <end position="1257"/>
    </location>
</feature>
<dbReference type="InterPro" id="IPR059004">
    <property type="entry name" value="MYO15"/>
</dbReference>
<dbReference type="SMART" id="SM00242">
    <property type="entry name" value="MYSc"/>
    <property type="match status" value="1"/>
</dbReference>
<dbReference type="Gene3D" id="2.30.30.40">
    <property type="entry name" value="SH3 Domains"/>
    <property type="match status" value="1"/>
</dbReference>
<dbReference type="SMART" id="SM00015">
    <property type="entry name" value="IQ"/>
    <property type="match status" value="2"/>
</dbReference>
<dbReference type="GO" id="GO:0005524">
    <property type="term" value="F:ATP binding"/>
    <property type="evidence" value="ECO:0007669"/>
    <property type="project" value="UniProtKB-UniRule"/>
</dbReference>
<evidence type="ECO:0000256" key="3">
    <source>
        <dbReference type="ARBA" id="ARBA00022443"/>
    </source>
</evidence>
<accession>A0AAD9R3F7</accession>
<dbReference type="SUPFAM" id="SSF52540">
    <property type="entry name" value="P-loop containing nucleoside triphosphate hydrolases"/>
    <property type="match status" value="1"/>
</dbReference>
<dbReference type="InterPro" id="IPR019748">
    <property type="entry name" value="FERM_central"/>
</dbReference>
<keyword evidence="3 11" id="KW-0728">SH3 domain</keyword>
<evidence type="ECO:0000256" key="4">
    <source>
        <dbReference type="ARBA" id="ARBA00022490"/>
    </source>
</evidence>
<dbReference type="InterPro" id="IPR002404">
    <property type="entry name" value="IRS_PTB"/>
</dbReference>
<dbReference type="Proteomes" id="UP001249851">
    <property type="component" value="Unassembled WGS sequence"/>
</dbReference>
<dbReference type="InterPro" id="IPR001452">
    <property type="entry name" value="SH3_domain"/>
</dbReference>
<comment type="caution">
    <text evidence="12">Lacks conserved residue(s) required for the propagation of feature annotation.</text>
</comment>
<evidence type="ECO:0000256" key="8">
    <source>
        <dbReference type="ARBA" id="ARBA00023123"/>
    </source>
</evidence>
<feature type="domain" description="Myosin motor" evidence="18">
    <location>
        <begin position="459"/>
        <end position="608"/>
    </location>
</feature>
<dbReference type="PROSITE" id="PS51016">
    <property type="entry name" value="MYTH4"/>
    <property type="match status" value="2"/>
</dbReference>
<dbReference type="GO" id="GO:0016459">
    <property type="term" value="C:myosin complex"/>
    <property type="evidence" value="ECO:0007669"/>
    <property type="project" value="UniProtKB-KW"/>
</dbReference>
<dbReference type="PROSITE" id="PS50096">
    <property type="entry name" value="IQ"/>
    <property type="match status" value="1"/>
</dbReference>
<dbReference type="Gene3D" id="6.20.240.20">
    <property type="match status" value="1"/>
</dbReference>
<feature type="domain" description="MyTH4" evidence="17">
    <location>
        <begin position="767"/>
        <end position="915"/>
    </location>
</feature>
<dbReference type="PROSITE" id="PS50057">
    <property type="entry name" value="FERM_3"/>
    <property type="match status" value="1"/>
</dbReference>
<dbReference type="PRINTS" id="PR00193">
    <property type="entry name" value="MYOSINHEAVY"/>
</dbReference>
<comment type="similarity">
    <text evidence="2 12">Belongs to the TRAFAC class myosin-kinesin ATPase superfamily. Myosin family.</text>
</comment>
<keyword evidence="8 12" id="KW-0518">Myosin</keyword>
<dbReference type="PANTHER" id="PTHR22692:SF26">
    <property type="entry name" value="SH3 DOMAIN-CONTAINING PROTEIN"/>
    <property type="match status" value="1"/>
</dbReference>
<dbReference type="GO" id="GO:0003779">
    <property type="term" value="F:actin binding"/>
    <property type="evidence" value="ECO:0007669"/>
    <property type="project" value="UniProtKB-KW"/>
</dbReference>
<feature type="compositionally biased region" description="Polar residues" evidence="14">
    <location>
        <begin position="1308"/>
        <end position="1327"/>
    </location>
</feature>
<keyword evidence="20" id="KW-1185">Reference proteome</keyword>
<sequence length="2513" mass="279465">MSNLIRVGSLVWFDANVGYLLPGKVLSIAGKDVRVQHELTGDLHTVRGNGIIPRQEVGVHGMDDMIKMEESLRVLMKHCGQQFQTYIGSILLAVNPYMQYRIYGPDAVKRYSRVSTASEPPHIYAIANAAFQSLLRTEHKQAIVISGESGAGKTESARLLIEFLAADNQADGSLIVEATPLLESFGNAKTVKNDNSSRFGKYFEIYYDSFGKICGGRISEYLLERSRIVRQAPGERNYHIFYEMMSGLTDQQKQKFGLTTVEEFAYLNQGNATVIPHREEDAYFHQVLKAMNILGISGSEKEAIFKVLSIVLHLGNVNFGKTEASGQEAAVILRQAQVTTVSQLLGVEMQQLDLSLTQKETTDQDALAKQIYNHLFAWLIGKVNSVIFRGKLPLSIAVLDIFGFENFESNSFEQLCINFANETLQFFFNQFVFRMEQFIQELFPELQSAELTTQGLKLPSQPKNSLRLPMGQKKKPTVCGKFNESLIKLVVAMKSCNPFFVRCIKPNNTKVPGLFETALVVEQLRSFGIVETVKVCKAGYPIRYLYGDFLKRYQCLSSKLDLSSPILTENVARVFSIIDRVQADSYQFGRTKVFLKESLHLSLEDARMAKLNRMAVLIQARMRGYYLNSNYLKMKKAAIVIQSNTRRMVQRIYSKALSDCCLCIAFFVCATDCELQLLIRNESRNKKAVLQAVPPPPTPPTEEAVIVRSPHDLGVSWSLAHGNSVKEKNGEIIKCDFAKTKLPEDINEFPFSKFAQEQFQSEHQWRMVRSPIRTSLLQVKYSDNVLATGLFQLVMRFMDDESIAGPKDFAVGNYLVQMGIFRAELRDEMYSHVCNQTWGNHSDASNERGWLLLALFLCCFAPSARLYNHILKYASDHAFDGFKSYCQHKLLCWDINGSAVSRSHPPSLLEWQAAKVRGNMAAECHLPDGEEFAGLILEDRGIDNPKGWSVDLETTSWHSHLSGADYVLDLISELEYPPAFPLSQSSSLVTLKLGHDIAEGQLKTLSNLHTSQPRGKNVAELANKFTFVERQQAAQVQREDALSAATTARLAQASQPKQVADGLVQRTRLGSASSPGPVGQVFVPPPPPPPPAFMPPPPPPPPPVAPPPSRLILKEKRSGNVEKKKIDSGPQLSMAEVVAKAKKMRETRERVLSTDGSASANQDTSDDPFESAMQARSVHLKSRRVEVQQTPRQEEESELKREMRRKAKRASLAFVENEKVTQITIEDGVFQAGYDRKPTRAFSSSTSSRETGDNDSLQSLENAERLESPKEVNDFVDSLFDPVLSQGVEGLSNTHALRGAIKGGGGVNQPSSTTAANSLGSGTPITTTAVNGHPVGQGNGYLAGQPNGYPIAGQLAGYPIGPANGFPIGQANGFPAGQLGGFPVVSSTGNGYPGLTQATGFSGMLPVGMYYGLPQANGPLLPSGNMDAAMLAAQQQILIERLIATQKQQEQLLQLAQQRAQLEQMQLLLANAGQQPQSPTVQTQATAAALLQGLNSPPSTTSTMSSSTVNGHEELPKKEPTIAVPLPPPEFSDLIAENGLPIAPVLPPPSSLPSPPPVPTTQQSFIASDAFPAPPSSIVERRSAVGVDSVDSPQRPELKRRSTDKVALAVAALESKAEDVHSPGDTSPLKHAGEKFTFEAPAKERPGIQKRQSSALGFVLLTDKQSNTVRHPRSSGPYLTYSNVKWKFNIRKEIFMAEEKVNNNLVQRLIFLQIVRDSYSHCCCKMSNDDCQRMQMLLQKYNITPERPHSSSPVEGIVIEAARQLPLYFSRFFVVKGQNELPDVHFLAVSEHGLKLVKRDKISDELEIVRGIPYSELVKTKTVKDKLTLTLAKDVKIGFQAERASEIKQLTDTYLRQLEMEVKYVRALYDHVSSDPALLTFKKGDVIKLVPKDGLKDGWVFGVFNNQGGYFPDEFVTHIKEDPQVPRPSGGLKKAASAGSLLNLDPNMQLETRSRTDSVKSEKSDENSGKYSMMEFAMKYFRFGREAVVRGEDGTIRGTVKVKGTLNRSSKANHKKEKAAGWTWGGLAELVKYSRVPIQASLLMVESPQLNKHAVETFQRKYHAGYGISVLLLYFDSDYHEVHVGSASVQTSERNRCGLQFAEVLSDEVYCQLIKQVTSNKSLKPESCGRGWRLMIIITAYVKCSDHFEPYLVHFLQTTASDPKREFHGAAATCEMNLMKSFKYGGRKTPPSKDELNQLVQGRQTKRQVFLLPGCTRMLKVQTSSTGYDVIKEICCDMDLPSESHYKEYGLFTFMEGENVMVPVKVTDYIMDVVGTMERQGIKFSLCFRRVLWLQGLRLDNELLVSVIYYQVLPDFMAGYLLATHGRSFNDPQNQIAELGALHSEVETLIPRGVFQKLRPQQWTILIQDHFRSCHSLSPHQARRTFLETVTKWPYFGSTFFENCSHPAVGGDCVLAVNRTGVHFLNHTTAQTLHSEPFMSIISTRLLISDKRRQFLDLKIGNQMMQKVTRMETTQAKEISTLVYKYVEMYSSAKQEGQGPAVVPRNNQEATRA</sequence>
<evidence type="ECO:0000259" key="16">
    <source>
        <dbReference type="PROSITE" id="PS50057"/>
    </source>
</evidence>
<keyword evidence="4" id="KW-0963">Cytoplasm</keyword>
<feature type="region of interest" description="Disordered" evidence="14">
    <location>
        <begin position="1146"/>
        <end position="1202"/>
    </location>
</feature>
<evidence type="ECO:0000313" key="19">
    <source>
        <dbReference type="EMBL" id="KAK2572046.1"/>
    </source>
</evidence>
<feature type="domain" description="FERM" evidence="16">
    <location>
        <begin position="2205"/>
        <end position="2494"/>
    </location>
</feature>
<dbReference type="SUPFAM" id="SSF47031">
    <property type="entry name" value="Second domain of FERM"/>
    <property type="match status" value="1"/>
</dbReference>
<feature type="compositionally biased region" description="Low complexity" evidence="14">
    <location>
        <begin position="1493"/>
        <end position="1508"/>
    </location>
</feature>
<dbReference type="InterPro" id="IPR036961">
    <property type="entry name" value="Kinesin_motor_dom_sf"/>
</dbReference>
<evidence type="ECO:0000256" key="9">
    <source>
        <dbReference type="ARBA" id="ARBA00023175"/>
    </source>
</evidence>
<dbReference type="GO" id="GO:0120025">
    <property type="term" value="C:plasma membrane bounded cell projection"/>
    <property type="evidence" value="ECO:0007669"/>
    <property type="project" value="UniProtKB-ARBA"/>
</dbReference>
<dbReference type="InterPro" id="IPR000048">
    <property type="entry name" value="IQ_motif_EF-hand-BS"/>
</dbReference>
<dbReference type="InterPro" id="IPR038185">
    <property type="entry name" value="MyTH4_dom_sf"/>
</dbReference>
<dbReference type="GO" id="GO:0003774">
    <property type="term" value="F:cytoskeletal motor activity"/>
    <property type="evidence" value="ECO:0007669"/>
    <property type="project" value="UniProtKB-UniRule"/>
</dbReference>
<dbReference type="Gene3D" id="2.30.29.30">
    <property type="entry name" value="Pleckstrin-homology domain (PH domain)/Phosphotyrosine-binding domain (PTB)"/>
    <property type="match status" value="2"/>
</dbReference>
<evidence type="ECO:0000256" key="10">
    <source>
        <dbReference type="ARBA" id="ARBA00023203"/>
    </source>
</evidence>
<dbReference type="PROSITE" id="PS51456">
    <property type="entry name" value="MYOSIN_MOTOR"/>
    <property type="match status" value="2"/>
</dbReference>
<feature type="compositionally biased region" description="Basic and acidic residues" evidence="14">
    <location>
        <begin position="1952"/>
        <end position="1966"/>
    </location>
</feature>
<comment type="caution">
    <text evidence="19">The sequence shown here is derived from an EMBL/GenBank/DDBJ whole genome shotgun (WGS) entry which is preliminary data.</text>
</comment>
<dbReference type="Pfam" id="PF26570">
    <property type="entry name" value="MYO15"/>
    <property type="match status" value="1"/>
</dbReference>
<dbReference type="SMART" id="SM00326">
    <property type="entry name" value="SH3"/>
    <property type="match status" value="1"/>
</dbReference>
<dbReference type="PANTHER" id="PTHR22692">
    <property type="entry name" value="MYOSIN VII, XV"/>
    <property type="match status" value="1"/>
</dbReference>
<gene>
    <name evidence="19" type="ORF">P5673_003480</name>
</gene>
<evidence type="ECO:0000259" key="18">
    <source>
        <dbReference type="PROSITE" id="PS51456"/>
    </source>
</evidence>
<evidence type="ECO:0000256" key="11">
    <source>
        <dbReference type="PROSITE-ProRule" id="PRU00192"/>
    </source>
</evidence>
<feature type="region of interest" description="Disordered" evidence="14">
    <location>
        <begin position="1947"/>
        <end position="1966"/>
    </location>
</feature>
<keyword evidence="10 12" id="KW-0009">Actin-binding</keyword>
<dbReference type="SMART" id="SM00139">
    <property type="entry name" value="MyTH4"/>
    <property type="match status" value="2"/>
</dbReference>
<dbReference type="Gene3D" id="1.20.5.190">
    <property type="match status" value="1"/>
</dbReference>
<dbReference type="InterPro" id="IPR000299">
    <property type="entry name" value="FERM_domain"/>
</dbReference>
<dbReference type="Gene3D" id="1.25.40.530">
    <property type="entry name" value="MyTH4 domain"/>
    <property type="match status" value="3"/>
</dbReference>
<dbReference type="Gene3D" id="3.40.850.10">
    <property type="entry name" value="Kinesin motor domain"/>
    <property type="match status" value="2"/>
</dbReference>
<dbReference type="InterPro" id="IPR000857">
    <property type="entry name" value="MyTH4_dom"/>
</dbReference>
<protein>
    <submittedName>
        <fullName evidence="19">Unconventional myosin-XV</fullName>
    </submittedName>
</protein>
<dbReference type="Pfam" id="PF00784">
    <property type="entry name" value="MyTH4"/>
    <property type="match status" value="2"/>
</dbReference>
<evidence type="ECO:0000256" key="12">
    <source>
        <dbReference type="PROSITE-ProRule" id="PRU00782"/>
    </source>
</evidence>
<dbReference type="InterPro" id="IPR036028">
    <property type="entry name" value="SH3-like_dom_sf"/>
</dbReference>
<evidence type="ECO:0000256" key="2">
    <source>
        <dbReference type="ARBA" id="ARBA00008314"/>
    </source>
</evidence>
<dbReference type="SMART" id="SM00295">
    <property type="entry name" value="B41"/>
    <property type="match status" value="1"/>
</dbReference>
<dbReference type="Pfam" id="PF02174">
    <property type="entry name" value="IRS"/>
    <property type="match status" value="1"/>
</dbReference>
<dbReference type="InterPro" id="IPR051567">
    <property type="entry name" value="Unconventional_Myosin_ATPase"/>
</dbReference>
<dbReference type="CDD" id="cd14473">
    <property type="entry name" value="FERM_B-lobe"/>
    <property type="match status" value="1"/>
</dbReference>
<keyword evidence="5" id="KW-0677">Repeat</keyword>
<evidence type="ECO:0000256" key="1">
    <source>
        <dbReference type="ARBA" id="ARBA00004496"/>
    </source>
</evidence>
<feature type="region of interest" description="Disordered" evidence="14">
    <location>
        <begin position="1068"/>
        <end position="1110"/>
    </location>
</feature>
<feature type="domain" description="Myosin motor" evidence="18">
    <location>
        <begin position="85"/>
        <end position="437"/>
    </location>
</feature>
<feature type="region of interest" description="Disordered" evidence="14">
    <location>
        <begin position="1493"/>
        <end position="1518"/>
    </location>
</feature>
<keyword evidence="6 12" id="KW-0547">Nucleotide-binding</keyword>
<keyword evidence="13" id="KW-0175">Coiled coil</keyword>
<feature type="region of interest" description="Disordered" evidence="14">
    <location>
        <begin position="1302"/>
        <end position="1327"/>
    </location>
</feature>
<feature type="domain" description="SH3" evidence="15">
    <location>
        <begin position="1860"/>
        <end position="1921"/>
    </location>
</feature>
<dbReference type="InterPro" id="IPR035963">
    <property type="entry name" value="FERM_2"/>
</dbReference>
<dbReference type="InterPro" id="IPR011993">
    <property type="entry name" value="PH-like_dom_sf"/>
</dbReference>
<dbReference type="Gene3D" id="1.20.58.530">
    <property type="match status" value="1"/>
</dbReference>
<feature type="binding site" evidence="12">
    <location>
        <begin position="147"/>
        <end position="154"/>
    </location>
    <ligand>
        <name>ATP</name>
        <dbReference type="ChEBI" id="CHEBI:30616"/>
    </ligand>
</feature>
<organism evidence="19 20">
    <name type="scientific">Acropora cervicornis</name>
    <name type="common">Staghorn coral</name>
    <dbReference type="NCBI Taxonomy" id="6130"/>
    <lineage>
        <taxon>Eukaryota</taxon>
        <taxon>Metazoa</taxon>
        <taxon>Cnidaria</taxon>
        <taxon>Anthozoa</taxon>
        <taxon>Hexacorallia</taxon>
        <taxon>Scleractinia</taxon>
        <taxon>Astrocoeniina</taxon>
        <taxon>Acroporidae</taxon>
        <taxon>Acropora</taxon>
    </lineage>
</organism>
<proteinExistence type="inferred from homology"/>
<dbReference type="SUPFAM" id="SSF50044">
    <property type="entry name" value="SH3-domain"/>
    <property type="match status" value="1"/>
</dbReference>
<evidence type="ECO:0000256" key="7">
    <source>
        <dbReference type="ARBA" id="ARBA00022840"/>
    </source>
</evidence>
<name>A0AAD9R3F7_ACRCE</name>
<reference evidence="19" key="2">
    <citation type="journal article" date="2023" name="Science">
        <title>Genomic signatures of disease resistance in endangered staghorn corals.</title>
        <authorList>
            <person name="Vollmer S.V."/>
            <person name="Selwyn J.D."/>
            <person name="Despard B.A."/>
            <person name="Roesel C.L."/>
        </authorList>
    </citation>
    <scope>NUCLEOTIDE SEQUENCE</scope>
    <source>
        <strain evidence="19">K2</strain>
    </source>
</reference>
<comment type="subcellular location">
    <subcellularLocation>
        <location evidence="1">Cytoplasm</location>
    </subcellularLocation>
</comment>
<evidence type="ECO:0000256" key="5">
    <source>
        <dbReference type="ARBA" id="ARBA00022737"/>
    </source>
</evidence>
<dbReference type="SUPFAM" id="SSF50729">
    <property type="entry name" value="PH domain-like"/>
    <property type="match status" value="1"/>
</dbReference>
<evidence type="ECO:0000256" key="14">
    <source>
        <dbReference type="SAM" id="MobiDB-lite"/>
    </source>
</evidence>
<evidence type="ECO:0000313" key="20">
    <source>
        <dbReference type="Proteomes" id="UP001249851"/>
    </source>
</evidence>
<dbReference type="InterPro" id="IPR001609">
    <property type="entry name" value="Myosin_head_motor_dom-like"/>
</dbReference>
<feature type="compositionally biased region" description="Pro residues" evidence="14">
    <location>
        <begin position="1083"/>
        <end position="1109"/>
    </location>
</feature>
<dbReference type="PROSITE" id="PS50002">
    <property type="entry name" value="SH3"/>
    <property type="match status" value="1"/>
</dbReference>
<dbReference type="Gene3D" id="1.20.120.720">
    <property type="entry name" value="Myosin VI head, motor domain, U50 subdomain"/>
    <property type="match status" value="1"/>
</dbReference>
<dbReference type="InterPro" id="IPR019749">
    <property type="entry name" value="Band_41_domain"/>
</dbReference>
<evidence type="ECO:0000259" key="17">
    <source>
        <dbReference type="PROSITE" id="PS51016"/>
    </source>
</evidence>
<dbReference type="InterPro" id="IPR027417">
    <property type="entry name" value="P-loop_NTPase"/>
</dbReference>
<feature type="domain" description="MyTH4" evidence="17">
    <location>
        <begin position="2033"/>
        <end position="2200"/>
    </location>
</feature>
<dbReference type="EMBL" id="JARQWQ010000005">
    <property type="protein sequence ID" value="KAK2572046.1"/>
    <property type="molecule type" value="Genomic_DNA"/>
</dbReference>
<feature type="region of interest" description="Actin-binding" evidence="12">
    <location>
        <begin position="486"/>
        <end position="508"/>
    </location>
</feature>
<feature type="compositionally biased region" description="Polar residues" evidence="14">
    <location>
        <begin position="1154"/>
        <end position="1163"/>
    </location>
</feature>
<evidence type="ECO:0000256" key="13">
    <source>
        <dbReference type="SAM" id="Coils"/>
    </source>
</evidence>
<evidence type="ECO:0000256" key="6">
    <source>
        <dbReference type="ARBA" id="ARBA00022741"/>
    </source>
</evidence>
<feature type="compositionally biased region" description="Basic and acidic residues" evidence="14">
    <location>
        <begin position="1192"/>
        <end position="1201"/>
    </location>
</feature>
<dbReference type="Pfam" id="PF07653">
    <property type="entry name" value="SH3_2"/>
    <property type="match status" value="1"/>
</dbReference>
<dbReference type="GO" id="GO:0005737">
    <property type="term" value="C:cytoplasm"/>
    <property type="evidence" value="ECO:0007669"/>
    <property type="project" value="UniProtKB-SubCell"/>
</dbReference>